<dbReference type="SUPFAM" id="SSF50494">
    <property type="entry name" value="Trypsin-like serine proteases"/>
    <property type="match status" value="1"/>
</dbReference>
<evidence type="ECO:0000313" key="2">
    <source>
        <dbReference type="Proteomes" id="UP001500751"/>
    </source>
</evidence>
<proteinExistence type="predicted"/>
<comment type="caution">
    <text evidence="1">The sequence shown here is derived from an EMBL/GenBank/DDBJ whole genome shotgun (WGS) entry which is preliminary data.</text>
</comment>
<dbReference type="EMBL" id="BAAAQN010000023">
    <property type="protein sequence ID" value="GAA2036236.1"/>
    <property type="molecule type" value="Genomic_DNA"/>
</dbReference>
<dbReference type="RefSeq" id="WP_344667269.1">
    <property type="nucleotide sequence ID" value="NZ_BAAAQN010000023.1"/>
</dbReference>
<keyword evidence="2" id="KW-1185">Reference proteome</keyword>
<reference evidence="1 2" key="1">
    <citation type="journal article" date="2019" name="Int. J. Syst. Evol. Microbiol.">
        <title>The Global Catalogue of Microorganisms (GCM) 10K type strain sequencing project: providing services to taxonomists for standard genome sequencing and annotation.</title>
        <authorList>
            <consortium name="The Broad Institute Genomics Platform"/>
            <consortium name="The Broad Institute Genome Sequencing Center for Infectious Disease"/>
            <person name="Wu L."/>
            <person name="Ma J."/>
        </authorList>
    </citation>
    <scope>NUCLEOTIDE SEQUENCE [LARGE SCALE GENOMIC DNA]</scope>
    <source>
        <strain evidence="1 2">JCM 16014</strain>
    </source>
</reference>
<evidence type="ECO:0008006" key="3">
    <source>
        <dbReference type="Google" id="ProtNLM"/>
    </source>
</evidence>
<dbReference type="InterPro" id="IPR009003">
    <property type="entry name" value="Peptidase_S1_PA"/>
</dbReference>
<accession>A0ABN2UHM2</accession>
<protein>
    <recommendedName>
        <fullName evidence="3">Serine protease</fullName>
    </recommendedName>
</protein>
<name>A0ABN2UHM2_9ACTN</name>
<dbReference type="InterPro" id="IPR043504">
    <property type="entry name" value="Peptidase_S1_PA_chymotrypsin"/>
</dbReference>
<dbReference type="Pfam" id="PF13365">
    <property type="entry name" value="Trypsin_2"/>
    <property type="match status" value="1"/>
</dbReference>
<dbReference type="Gene3D" id="2.40.10.10">
    <property type="entry name" value="Trypsin-like serine proteases"/>
    <property type="match status" value="1"/>
</dbReference>
<dbReference type="Proteomes" id="UP001500751">
    <property type="component" value="Unassembled WGS sequence"/>
</dbReference>
<sequence>MPPNDDRPQPSYVARQVDDLVLRACAAVRRPGESQSIGTAFRISPKYVITASHVVDGAEGSQWDLLFAEVGGNGGGADDPVTVPAVVVRATPGVVGRAFPMPDVAVLRIDPAAAPDAPPVLLGEPEPEIDSSLRVCGLNLEKGDPSFERLKFIVADALEDLRLDANVLRPGKSGGPVYSHEDGSVCAFVKASIHPNIPLGGFCVPVLQALRDACDDDLYRDIVHSHDAHHRARKEWFSLAIGDTAARERYARVMGLFPELVEPVGRAEVNDYYRELCPSFATPLRERRLVALRDLAEFIRVRTGTAIGEVPRMTKLCLAAMARPGTPPAVREELKDHALTVARRWGVPYPAFQGLRLQAAQGPPIDVIIGVVQACLTAVQDGEPHEWELFRYQQGEVISQTGACSAVSYEAATGALRRAIHEYLDSTAQDVEIQVALPDGRLSGEHLAAWRRRGADGRDLDRFSDDNYRVVPRRSRTFVRSVGARGLMTRHLAGLAEAGAGALAWLDCWDGHDEEQLGNLFATRHGAGSNEPPNELVFTKTDQRSYPLMVWRRSRCEDHAAQELCAGRRFRRELVSSLTENNPDRWRKQVLDMHTELVRGTLEDGDPRRGWCDVVYVLDRPELTRRAAPLGAG</sequence>
<gene>
    <name evidence="1" type="ORF">GCM10009839_41380</name>
</gene>
<evidence type="ECO:0000313" key="1">
    <source>
        <dbReference type="EMBL" id="GAA2036236.1"/>
    </source>
</evidence>
<organism evidence="1 2">
    <name type="scientific">Catenulispora yoronensis</name>
    <dbReference type="NCBI Taxonomy" id="450799"/>
    <lineage>
        <taxon>Bacteria</taxon>
        <taxon>Bacillati</taxon>
        <taxon>Actinomycetota</taxon>
        <taxon>Actinomycetes</taxon>
        <taxon>Catenulisporales</taxon>
        <taxon>Catenulisporaceae</taxon>
        <taxon>Catenulispora</taxon>
    </lineage>
</organism>